<keyword evidence="1" id="KW-0430">Lectin</keyword>
<dbReference type="EMBL" id="JANPWB010000010">
    <property type="protein sequence ID" value="KAJ1134456.1"/>
    <property type="molecule type" value="Genomic_DNA"/>
</dbReference>
<proteinExistence type="predicted"/>
<evidence type="ECO:0000313" key="4">
    <source>
        <dbReference type="EMBL" id="KAJ1134456.1"/>
    </source>
</evidence>
<feature type="domain" description="Ricin B lectin" evidence="3">
    <location>
        <begin position="48"/>
        <end position="178"/>
    </location>
</feature>
<dbReference type="PROSITE" id="PS50231">
    <property type="entry name" value="RICIN_B_LECTIN"/>
    <property type="match status" value="1"/>
</dbReference>
<name>A0AAV7Q4A8_PLEWA</name>
<protein>
    <recommendedName>
        <fullName evidence="3">Ricin B lectin domain-containing protein</fullName>
    </recommendedName>
</protein>
<dbReference type="GO" id="GO:0030246">
    <property type="term" value="F:carbohydrate binding"/>
    <property type="evidence" value="ECO:0007669"/>
    <property type="project" value="UniProtKB-KW"/>
</dbReference>
<dbReference type="Gene3D" id="1.10.8.460">
    <property type="entry name" value="ppGaNTase-T1 linker domain-like"/>
    <property type="match status" value="1"/>
</dbReference>
<dbReference type="GO" id="GO:0006493">
    <property type="term" value="P:protein O-linked glycosylation"/>
    <property type="evidence" value="ECO:0007669"/>
    <property type="project" value="TreeGrafter"/>
</dbReference>
<dbReference type="Pfam" id="PF00652">
    <property type="entry name" value="Ricin_B_lectin"/>
    <property type="match status" value="1"/>
</dbReference>
<dbReference type="SMART" id="SM00458">
    <property type="entry name" value="RICIN"/>
    <property type="match status" value="1"/>
</dbReference>
<gene>
    <name evidence="4" type="ORF">NDU88_000908</name>
</gene>
<accession>A0AAV7Q4A8</accession>
<evidence type="ECO:0000256" key="1">
    <source>
        <dbReference type="ARBA" id="ARBA00022734"/>
    </source>
</evidence>
<comment type="caution">
    <text evidence="4">The sequence shown here is derived from an EMBL/GenBank/DDBJ whole genome shotgun (WGS) entry which is preliminary data.</text>
</comment>
<dbReference type="InterPro" id="IPR000772">
    <property type="entry name" value="Ricin_B_lectin"/>
</dbReference>
<keyword evidence="2" id="KW-1015">Disulfide bond</keyword>
<evidence type="ECO:0000313" key="5">
    <source>
        <dbReference type="Proteomes" id="UP001066276"/>
    </source>
</evidence>
<dbReference type="InterPro" id="IPR035992">
    <property type="entry name" value="Ricin_B-like_lectins"/>
</dbReference>
<dbReference type="GO" id="GO:0005794">
    <property type="term" value="C:Golgi apparatus"/>
    <property type="evidence" value="ECO:0007669"/>
    <property type="project" value="TreeGrafter"/>
</dbReference>
<dbReference type="PANTHER" id="PTHR11675:SF33">
    <property type="entry name" value="POLYPEPTIDE N-ACETYLGALACTOSAMINYLTRANSFERASE 3"/>
    <property type="match status" value="1"/>
</dbReference>
<dbReference type="PANTHER" id="PTHR11675">
    <property type="entry name" value="N-ACETYLGALACTOSAMINYLTRANSFERASE"/>
    <property type="match status" value="1"/>
</dbReference>
<organism evidence="4 5">
    <name type="scientific">Pleurodeles waltl</name>
    <name type="common">Iberian ribbed newt</name>
    <dbReference type="NCBI Taxonomy" id="8319"/>
    <lineage>
        <taxon>Eukaryota</taxon>
        <taxon>Metazoa</taxon>
        <taxon>Chordata</taxon>
        <taxon>Craniata</taxon>
        <taxon>Vertebrata</taxon>
        <taxon>Euteleostomi</taxon>
        <taxon>Amphibia</taxon>
        <taxon>Batrachia</taxon>
        <taxon>Caudata</taxon>
        <taxon>Salamandroidea</taxon>
        <taxon>Salamandridae</taxon>
        <taxon>Pleurodelinae</taxon>
        <taxon>Pleurodeles</taxon>
    </lineage>
</organism>
<evidence type="ECO:0000259" key="3">
    <source>
        <dbReference type="SMART" id="SM00458"/>
    </source>
</evidence>
<dbReference type="GO" id="GO:0004653">
    <property type="term" value="F:polypeptide N-acetylgalactosaminyltransferase activity"/>
    <property type="evidence" value="ECO:0007669"/>
    <property type="project" value="TreeGrafter"/>
</dbReference>
<reference evidence="4" key="1">
    <citation type="journal article" date="2022" name="bioRxiv">
        <title>Sequencing and chromosome-scale assembly of the giantPleurodeles waltlgenome.</title>
        <authorList>
            <person name="Brown T."/>
            <person name="Elewa A."/>
            <person name="Iarovenko S."/>
            <person name="Subramanian E."/>
            <person name="Araus A.J."/>
            <person name="Petzold A."/>
            <person name="Susuki M."/>
            <person name="Suzuki K.-i.T."/>
            <person name="Hayashi T."/>
            <person name="Toyoda A."/>
            <person name="Oliveira C."/>
            <person name="Osipova E."/>
            <person name="Leigh N.D."/>
            <person name="Simon A."/>
            <person name="Yun M.H."/>
        </authorList>
    </citation>
    <scope>NUCLEOTIDE SEQUENCE</scope>
    <source>
        <strain evidence="4">20211129_DDA</strain>
        <tissue evidence="4">Liver</tissue>
    </source>
</reference>
<keyword evidence="5" id="KW-1185">Reference proteome</keyword>
<dbReference type="Gene3D" id="2.80.10.50">
    <property type="match status" value="1"/>
</dbReference>
<dbReference type="Proteomes" id="UP001066276">
    <property type="component" value="Chromosome 6"/>
</dbReference>
<dbReference type="AlphaFoldDB" id="A0AAV7Q4A8"/>
<evidence type="ECO:0000256" key="2">
    <source>
        <dbReference type="ARBA" id="ARBA00023157"/>
    </source>
</evidence>
<dbReference type="SUPFAM" id="SSF50370">
    <property type="entry name" value="Ricin B-like lectins"/>
    <property type="match status" value="1"/>
</dbReference>
<sequence>MWNPLTELGDNSFGDLSKRFALRERLQCHNFSWYLDNLYPELFIPEFRPIYYGSLLNRGTSTCLDYSEHDDRAEELFLGLAECHGIAENQYFEYSSEREVQHSIGKQLCLTATLTNITLEKCVSTQMVTVGSDYQKFAFIQNGLMQSHFLGWCLKGRGARLSLAPCNWNDVSQIWIFINDIKYSP</sequence>